<evidence type="ECO:0000313" key="2">
    <source>
        <dbReference type="EMBL" id="MFC0389491.1"/>
    </source>
</evidence>
<accession>A0ABV6J0T1</accession>
<dbReference type="RefSeq" id="WP_377056914.1">
    <property type="nucleotide sequence ID" value="NZ_JBHLVZ010000113.1"/>
</dbReference>
<reference evidence="2 3" key="1">
    <citation type="submission" date="2024-09" db="EMBL/GenBank/DDBJ databases">
        <authorList>
            <person name="Sun Q."/>
            <person name="Mori K."/>
        </authorList>
    </citation>
    <scope>NUCLEOTIDE SEQUENCE [LARGE SCALE GENOMIC DNA]</scope>
    <source>
        <strain evidence="2 3">CCM 7468</strain>
    </source>
</reference>
<protein>
    <submittedName>
        <fullName evidence="2">Uncharacterized protein</fullName>
    </submittedName>
</protein>
<sequence length="132" mass="13932">MSRRNLLSGIAAMSIGPAAVLATHATAATLNRRSAPDPDAELIRICEAHPSIIAAVNDYGSGEDDCPLWQAYERSRDAIHAAVPVTLAGMVAKARAARAEALNPKNGTVSPSGTPAEIWAWDLVQHLLRLEG</sequence>
<keyword evidence="3" id="KW-1185">Reference proteome</keyword>
<feature type="chain" id="PRO_5046397948" evidence="1">
    <location>
        <begin position="28"/>
        <end position="132"/>
    </location>
</feature>
<feature type="signal peptide" evidence="1">
    <location>
        <begin position="1"/>
        <end position="27"/>
    </location>
</feature>
<organism evidence="2 3">
    <name type="scientific">Muricoccus vinaceus</name>
    <dbReference type="NCBI Taxonomy" id="424704"/>
    <lineage>
        <taxon>Bacteria</taxon>
        <taxon>Pseudomonadati</taxon>
        <taxon>Pseudomonadota</taxon>
        <taxon>Alphaproteobacteria</taxon>
        <taxon>Acetobacterales</taxon>
        <taxon>Roseomonadaceae</taxon>
        <taxon>Muricoccus</taxon>
    </lineage>
</organism>
<gene>
    <name evidence="2" type="ORF">ACFFIC_28675</name>
</gene>
<keyword evidence="1" id="KW-0732">Signal</keyword>
<evidence type="ECO:0000256" key="1">
    <source>
        <dbReference type="SAM" id="SignalP"/>
    </source>
</evidence>
<comment type="caution">
    <text evidence="2">The sequence shown here is derived from an EMBL/GenBank/DDBJ whole genome shotgun (WGS) entry which is preliminary data.</text>
</comment>
<dbReference type="EMBL" id="JBHLVZ010000113">
    <property type="protein sequence ID" value="MFC0389491.1"/>
    <property type="molecule type" value="Genomic_DNA"/>
</dbReference>
<evidence type="ECO:0000313" key="3">
    <source>
        <dbReference type="Proteomes" id="UP001589789"/>
    </source>
</evidence>
<dbReference type="Proteomes" id="UP001589789">
    <property type="component" value="Unassembled WGS sequence"/>
</dbReference>
<name>A0ABV6J0T1_9PROT</name>
<proteinExistence type="predicted"/>